<dbReference type="InterPro" id="IPR028974">
    <property type="entry name" value="TSP_type-3_rpt"/>
</dbReference>
<name>A9DMW5_9FLAO</name>
<dbReference type="eggNOG" id="COG4886">
    <property type="taxonomic scope" value="Bacteria"/>
</dbReference>
<dbReference type="OrthoDB" id="644207at2"/>
<dbReference type="Gene3D" id="3.80.10.10">
    <property type="entry name" value="Ribonuclease Inhibitor"/>
    <property type="match status" value="1"/>
</dbReference>
<evidence type="ECO:0000256" key="2">
    <source>
        <dbReference type="ARBA" id="ARBA00022729"/>
    </source>
</evidence>
<dbReference type="EMBL" id="ABIB01000002">
    <property type="protein sequence ID" value="EDP97803.1"/>
    <property type="molecule type" value="Genomic_DNA"/>
</dbReference>
<gene>
    <name evidence="5" type="ORF">KAOT1_21612</name>
</gene>
<evidence type="ECO:0000259" key="4">
    <source>
        <dbReference type="Pfam" id="PF01030"/>
    </source>
</evidence>
<dbReference type="SUPFAM" id="SSF52058">
    <property type="entry name" value="L domain-like"/>
    <property type="match status" value="2"/>
</dbReference>
<comment type="subcellular location">
    <subcellularLocation>
        <location evidence="1">Cell envelope</location>
    </subcellularLocation>
</comment>
<keyword evidence="6" id="KW-1185">Reference proteome</keyword>
<dbReference type="HOGENOM" id="CLU_436018_0_0_10"/>
<dbReference type="SUPFAM" id="SSF103647">
    <property type="entry name" value="TSP type-3 repeat"/>
    <property type="match status" value="1"/>
</dbReference>
<evidence type="ECO:0000313" key="5">
    <source>
        <dbReference type="EMBL" id="EDP97803.1"/>
    </source>
</evidence>
<comment type="caution">
    <text evidence="5">The sequence shown here is derived from an EMBL/GenBank/DDBJ whole genome shotgun (WGS) entry which is preliminary data.</text>
</comment>
<organism evidence="5 6">
    <name type="scientific">Kordia algicida OT-1</name>
    <dbReference type="NCBI Taxonomy" id="391587"/>
    <lineage>
        <taxon>Bacteria</taxon>
        <taxon>Pseudomonadati</taxon>
        <taxon>Bacteroidota</taxon>
        <taxon>Flavobacteriia</taxon>
        <taxon>Flavobacteriales</taxon>
        <taxon>Flavobacteriaceae</taxon>
        <taxon>Kordia</taxon>
    </lineage>
</organism>
<dbReference type="RefSeq" id="WP_007096851.1">
    <property type="nucleotide sequence ID" value="NZ_CP142125.1"/>
</dbReference>
<dbReference type="InterPro" id="IPR032675">
    <property type="entry name" value="LRR_dom_sf"/>
</dbReference>
<dbReference type="InterPro" id="IPR051648">
    <property type="entry name" value="CWI-Assembly_Regulator"/>
</dbReference>
<reference evidence="5 6" key="1">
    <citation type="journal article" date="2011" name="J. Bacteriol.">
        <title>Genome sequence of the algicidal bacterium Kordia algicida OT-1.</title>
        <authorList>
            <person name="Lee H.S."/>
            <person name="Kang S.G."/>
            <person name="Kwon K.K."/>
            <person name="Lee J.H."/>
            <person name="Kim S.J."/>
        </authorList>
    </citation>
    <scope>NUCLEOTIDE SEQUENCE [LARGE SCALE GENOMIC DNA]</scope>
    <source>
        <strain evidence="5 6">OT-1</strain>
    </source>
</reference>
<evidence type="ECO:0000256" key="1">
    <source>
        <dbReference type="ARBA" id="ARBA00004196"/>
    </source>
</evidence>
<dbReference type="PANTHER" id="PTHR31018:SF3">
    <property type="entry name" value="RECEPTOR PROTEIN-TYROSINE KINASE"/>
    <property type="match status" value="1"/>
</dbReference>
<accession>A9DMW5</accession>
<keyword evidence="2" id="KW-0732">Signal</keyword>
<dbReference type="InterPro" id="IPR000494">
    <property type="entry name" value="Rcpt_L-dom"/>
</dbReference>
<dbReference type="PANTHER" id="PTHR31018">
    <property type="entry name" value="SPORULATION-SPECIFIC PROTEIN-RELATED"/>
    <property type="match status" value="1"/>
</dbReference>
<dbReference type="STRING" id="391587.KAOT1_21612"/>
<keyword evidence="3" id="KW-0325">Glycoprotein</keyword>
<dbReference type="Pfam" id="PF01030">
    <property type="entry name" value="Recep_L_domain"/>
    <property type="match status" value="1"/>
</dbReference>
<feature type="domain" description="Receptor L-domain" evidence="4">
    <location>
        <begin position="48"/>
        <end position="135"/>
    </location>
</feature>
<proteinExistence type="predicted"/>
<sequence>MKKYYLLIVFGLLTYFAYGQPCSPLNVVLNTQAQVDNFVANAGGDCEIFQNLIISGSDITDISGLAFVTKVRRSLTVTNTSLTSLDGLQNITTVATATTLADLRIHNNPNLIEANLTALTDARDIFIHDCNQLQSIDFASFQEEHIQTLDIYQNNSLQTINFGNNASIRIDYLNIKDNPALTTITGFKLPNYSILDPNSPNAGVTLLNNPQLTTSNLFSDLTDYIGLITINNCGFTNLDSFINLREANYLFLTNNEALTNVDGLQNLETIETLIISGNDSLQTVLLGATNPFSGDVLRIENNVALTQISGSMVGSNGYGVLINNNPSLTMLNFLTNINSFTRPIIIRNNSSLTNLFGFENVVELGNLTIENNSSLTSISALINLERVRTFSIENNPNLQNLDGLETVTKSSSISIINNQNITSLNNLGQRIDAYALTVDGNQNLTDIEYLDNIIRLGGDLTITNNPNLDECCVLADFYTNGVVNGSIVISGNNTNCDSNLDILNGCGEDGVIANDNCQDVSNPDQTDTDNDGIGDACDNCPTTANNDQLDDDGNGVGNACQGLAGANVGFVGISTNTPMSKLHVEDGDVFISNIHRGIIMKTADGKCFRYQPDTNGKLVGKEIICPQ</sequence>
<evidence type="ECO:0000313" key="6">
    <source>
        <dbReference type="Proteomes" id="UP000002945"/>
    </source>
</evidence>
<dbReference type="AlphaFoldDB" id="A9DMW5"/>
<evidence type="ECO:0000256" key="3">
    <source>
        <dbReference type="ARBA" id="ARBA00023180"/>
    </source>
</evidence>
<dbReference type="eggNOG" id="COG5184">
    <property type="taxonomic scope" value="Bacteria"/>
</dbReference>
<dbReference type="Gene3D" id="4.10.1080.10">
    <property type="entry name" value="TSP type-3 repeat"/>
    <property type="match status" value="1"/>
</dbReference>
<protein>
    <recommendedName>
        <fullName evidence="4">Receptor L-domain domain-containing protein</fullName>
    </recommendedName>
</protein>
<dbReference type="Proteomes" id="UP000002945">
    <property type="component" value="Unassembled WGS sequence"/>
</dbReference>
<dbReference type="GO" id="GO:0005509">
    <property type="term" value="F:calcium ion binding"/>
    <property type="evidence" value="ECO:0007669"/>
    <property type="project" value="InterPro"/>
</dbReference>
<dbReference type="GO" id="GO:0030313">
    <property type="term" value="C:cell envelope"/>
    <property type="evidence" value="ECO:0007669"/>
    <property type="project" value="UniProtKB-SubCell"/>
</dbReference>